<feature type="zinc finger region" description="C3H1-type" evidence="4">
    <location>
        <begin position="285"/>
        <end position="312"/>
    </location>
</feature>
<reference evidence="8" key="1">
    <citation type="journal article" date="2023" name="Mol. Phylogenet. Evol.">
        <title>Genome-scale phylogeny and comparative genomics of the fungal order Sordariales.</title>
        <authorList>
            <person name="Hensen N."/>
            <person name="Bonometti L."/>
            <person name="Westerberg I."/>
            <person name="Brannstrom I.O."/>
            <person name="Guillou S."/>
            <person name="Cros-Aarteil S."/>
            <person name="Calhoun S."/>
            <person name="Haridas S."/>
            <person name="Kuo A."/>
            <person name="Mondo S."/>
            <person name="Pangilinan J."/>
            <person name="Riley R."/>
            <person name="LaButti K."/>
            <person name="Andreopoulos B."/>
            <person name="Lipzen A."/>
            <person name="Chen C."/>
            <person name="Yan M."/>
            <person name="Daum C."/>
            <person name="Ng V."/>
            <person name="Clum A."/>
            <person name="Steindorff A."/>
            <person name="Ohm R.A."/>
            <person name="Martin F."/>
            <person name="Silar P."/>
            <person name="Natvig D.O."/>
            <person name="Lalanne C."/>
            <person name="Gautier V."/>
            <person name="Ament-Velasquez S.L."/>
            <person name="Kruys A."/>
            <person name="Hutchinson M.I."/>
            <person name="Powell A.J."/>
            <person name="Barry K."/>
            <person name="Miller A.N."/>
            <person name="Grigoriev I.V."/>
            <person name="Debuchy R."/>
            <person name="Gladieux P."/>
            <person name="Hiltunen Thoren M."/>
            <person name="Johannesson H."/>
        </authorList>
    </citation>
    <scope>NUCLEOTIDE SEQUENCE</scope>
    <source>
        <strain evidence="8">CBS 232.78</strain>
    </source>
</reference>
<comment type="caution">
    <text evidence="8">The sequence shown here is derived from an EMBL/GenBank/DDBJ whole genome shotgun (WGS) entry which is preliminary data.</text>
</comment>
<evidence type="ECO:0000256" key="3">
    <source>
        <dbReference type="ARBA" id="ARBA00022833"/>
    </source>
</evidence>
<keyword evidence="9" id="KW-1185">Reference proteome</keyword>
<protein>
    <recommendedName>
        <fullName evidence="7">C3H1-type domain-containing protein</fullName>
    </recommendedName>
</protein>
<name>A0AAE0KF23_9PEZI</name>
<feature type="compositionally biased region" description="Polar residues" evidence="6">
    <location>
        <begin position="484"/>
        <end position="507"/>
    </location>
</feature>
<evidence type="ECO:0000256" key="4">
    <source>
        <dbReference type="PROSITE-ProRule" id="PRU00723"/>
    </source>
</evidence>
<dbReference type="InterPro" id="IPR057654">
    <property type="entry name" value="Znf-CCCH_tandem"/>
</dbReference>
<dbReference type="Pfam" id="PF25540">
    <property type="entry name" value="DUF7923"/>
    <property type="match status" value="1"/>
</dbReference>
<evidence type="ECO:0000313" key="9">
    <source>
        <dbReference type="Proteomes" id="UP001285441"/>
    </source>
</evidence>
<keyword evidence="5" id="KW-0175">Coiled coil</keyword>
<feature type="domain" description="C3H1-type" evidence="7">
    <location>
        <begin position="383"/>
        <end position="411"/>
    </location>
</feature>
<dbReference type="InterPro" id="IPR000571">
    <property type="entry name" value="Znf_CCCH"/>
</dbReference>
<evidence type="ECO:0000256" key="1">
    <source>
        <dbReference type="ARBA" id="ARBA00022723"/>
    </source>
</evidence>
<sequence>MLSDNDIEAASAQLAQYRKNDPLPDILEKYAALIEDYKRLKSDYEEERESREKYKQLAKGQERDPFVIVLVDGDGYVFDDNLISQRGEGGTTAAQLLCSLIKANLRRKGLEHCQIKLRVYANVHGLSKALAKTGVVGAESRSLASFIAGFNRSHGLADFVDAGELKENADFKLRALLRLYAENPQCKHIFFAACHDVGYISELTPYKDNSTKFTLVDSPCIKFHDEFRKLGMGIELFGVFRSTPLHHAVAANRRAGDTVGVSRDLSITSWRKQDSIPSSQKSPVKEVSSLCRFFQLGNCRWGDTCKFLHPAGNSKVADVTQTGTSVEDETSENSRPPLDDFRALPEAEDVPKGWVPVNQNLFRLDPYLTAANREVPAALWTRITKRAICNSFQLYGYCQAGSSCEFDHSPLEDKYMPALWALARSQPCSKRGECRNEHCTKGHICQNLSCRRRGGKVHCKIPYVSHIEDLSLWKYTPARDNTDQNRSSSPTSNASRDTANDPSSTVQ</sequence>
<dbReference type="Proteomes" id="UP001285441">
    <property type="component" value="Unassembled WGS sequence"/>
</dbReference>
<keyword evidence="3 4" id="KW-0862">Zinc</keyword>
<feature type="zinc finger region" description="C3H1-type" evidence="4">
    <location>
        <begin position="383"/>
        <end position="411"/>
    </location>
</feature>
<evidence type="ECO:0000313" key="8">
    <source>
        <dbReference type="EMBL" id="KAK3374735.1"/>
    </source>
</evidence>
<dbReference type="InterPro" id="IPR041367">
    <property type="entry name" value="Znf-CCCH_4"/>
</dbReference>
<dbReference type="GO" id="GO:0008270">
    <property type="term" value="F:zinc ion binding"/>
    <property type="evidence" value="ECO:0007669"/>
    <property type="project" value="UniProtKB-KW"/>
</dbReference>
<dbReference type="SUPFAM" id="SSF90229">
    <property type="entry name" value="CCCH zinc finger"/>
    <property type="match status" value="2"/>
</dbReference>
<feature type="coiled-coil region" evidence="5">
    <location>
        <begin position="27"/>
        <end position="64"/>
    </location>
</feature>
<dbReference type="Pfam" id="PF25543">
    <property type="entry name" value="zf-CCCH_tandem"/>
    <property type="match status" value="1"/>
</dbReference>
<evidence type="ECO:0000256" key="2">
    <source>
        <dbReference type="ARBA" id="ARBA00022771"/>
    </source>
</evidence>
<proteinExistence type="predicted"/>
<dbReference type="PANTHER" id="PTHR37543:SF1">
    <property type="entry name" value="CCCH ZINC FINGER DNA BINDING PROTEIN (AFU_ORTHOLOGUE AFUA_5G12760)"/>
    <property type="match status" value="1"/>
</dbReference>
<organism evidence="8 9">
    <name type="scientific">Podospora didyma</name>
    <dbReference type="NCBI Taxonomy" id="330526"/>
    <lineage>
        <taxon>Eukaryota</taxon>
        <taxon>Fungi</taxon>
        <taxon>Dikarya</taxon>
        <taxon>Ascomycota</taxon>
        <taxon>Pezizomycotina</taxon>
        <taxon>Sordariomycetes</taxon>
        <taxon>Sordariomycetidae</taxon>
        <taxon>Sordariales</taxon>
        <taxon>Podosporaceae</taxon>
        <taxon>Podospora</taxon>
    </lineage>
</organism>
<dbReference type="PROSITE" id="PS50103">
    <property type="entry name" value="ZF_C3H1"/>
    <property type="match status" value="2"/>
</dbReference>
<feature type="region of interest" description="Disordered" evidence="6">
    <location>
        <begin position="481"/>
        <end position="507"/>
    </location>
</feature>
<evidence type="ECO:0000256" key="5">
    <source>
        <dbReference type="SAM" id="Coils"/>
    </source>
</evidence>
<dbReference type="InterPro" id="IPR057683">
    <property type="entry name" value="DUF7923"/>
</dbReference>
<dbReference type="Gene3D" id="4.10.1000.10">
    <property type="entry name" value="Zinc finger, CCCH-type"/>
    <property type="match status" value="2"/>
</dbReference>
<keyword evidence="1 4" id="KW-0479">Metal-binding</keyword>
<accession>A0AAE0KF23</accession>
<feature type="region of interest" description="Disordered" evidence="6">
    <location>
        <begin position="318"/>
        <end position="338"/>
    </location>
</feature>
<feature type="domain" description="C3H1-type" evidence="7">
    <location>
        <begin position="285"/>
        <end position="312"/>
    </location>
</feature>
<dbReference type="InterPro" id="IPR036855">
    <property type="entry name" value="Znf_CCCH_sf"/>
</dbReference>
<dbReference type="PANTHER" id="PTHR37543">
    <property type="entry name" value="CCCH ZINC FINGER DNA BINDING PROTEIN (AFU_ORTHOLOGUE AFUA_5G12760)"/>
    <property type="match status" value="1"/>
</dbReference>
<evidence type="ECO:0000259" key="7">
    <source>
        <dbReference type="PROSITE" id="PS50103"/>
    </source>
</evidence>
<dbReference type="Pfam" id="PF25542">
    <property type="entry name" value="zf-CCCH_12"/>
    <property type="match status" value="1"/>
</dbReference>
<evidence type="ECO:0000256" key="6">
    <source>
        <dbReference type="SAM" id="MobiDB-lite"/>
    </source>
</evidence>
<dbReference type="Pfam" id="PF18044">
    <property type="entry name" value="zf-CCCH_4"/>
    <property type="match status" value="1"/>
</dbReference>
<reference evidence="8" key="2">
    <citation type="submission" date="2023-06" db="EMBL/GenBank/DDBJ databases">
        <authorList>
            <consortium name="Lawrence Berkeley National Laboratory"/>
            <person name="Haridas S."/>
            <person name="Hensen N."/>
            <person name="Bonometti L."/>
            <person name="Westerberg I."/>
            <person name="Brannstrom I.O."/>
            <person name="Guillou S."/>
            <person name="Cros-Aarteil S."/>
            <person name="Calhoun S."/>
            <person name="Kuo A."/>
            <person name="Mondo S."/>
            <person name="Pangilinan J."/>
            <person name="Riley R."/>
            <person name="LaButti K."/>
            <person name="Andreopoulos B."/>
            <person name="Lipzen A."/>
            <person name="Chen C."/>
            <person name="Yanf M."/>
            <person name="Daum C."/>
            <person name="Ng V."/>
            <person name="Clum A."/>
            <person name="Steindorff A."/>
            <person name="Ohm R."/>
            <person name="Martin F."/>
            <person name="Silar P."/>
            <person name="Natvig D."/>
            <person name="Lalanne C."/>
            <person name="Gautier V."/>
            <person name="Ament-velasquez S.L."/>
            <person name="Kruys A."/>
            <person name="Hutchinson M.I."/>
            <person name="Powell A.J."/>
            <person name="Barry K."/>
            <person name="Miller A.N."/>
            <person name="Grigoriev I.V."/>
            <person name="Debuchy R."/>
            <person name="Gladieux P."/>
            <person name="Thoren M.H."/>
            <person name="Johannesson H."/>
        </authorList>
    </citation>
    <scope>NUCLEOTIDE SEQUENCE</scope>
    <source>
        <strain evidence="8">CBS 232.78</strain>
    </source>
</reference>
<gene>
    <name evidence="8" type="ORF">B0H63DRAFT_549016</name>
</gene>
<dbReference type="SMART" id="SM00356">
    <property type="entry name" value="ZnF_C3H1"/>
    <property type="match status" value="2"/>
</dbReference>
<dbReference type="EMBL" id="JAULSW010000007">
    <property type="protein sequence ID" value="KAK3374735.1"/>
    <property type="molecule type" value="Genomic_DNA"/>
</dbReference>
<keyword evidence="2 4" id="KW-0863">Zinc-finger</keyword>
<dbReference type="AlphaFoldDB" id="A0AAE0KF23"/>